<feature type="domain" description="Pleiotropic ABC efflux transporter N-terminal" evidence="2">
    <location>
        <begin position="113"/>
        <end position="162"/>
    </location>
</feature>
<feature type="compositionally biased region" description="Basic and acidic residues" evidence="1">
    <location>
        <begin position="1"/>
        <end position="16"/>
    </location>
</feature>
<proteinExistence type="predicted"/>
<dbReference type="PANTHER" id="PTHR48040:SF35">
    <property type="entry name" value="ABC TRANSPORTER G FAMILY MEMBER 39-LIKE"/>
    <property type="match status" value="1"/>
</dbReference>
<evidence type="ECO:0000313" key="4">
    <source>
        <dbReference type="Proteomes" id="UP001054889"/>
    </source>
</evidence>
<evidence type="ECO:0000256" key="1">
    <source>
        <dbReference type="SAM" id="MobiDB-lite"/>
    </source>
</evidence>
<dbReference type="Pfam" id="PF14510">
    <property type="entry name" value="ABC_trans_N"/>
    <property type="match status" value="1"/>
</dbReference>
<reference evidence="3" key="1">
    <citation type="journal article" date="2018" name="DNA Res.">
        <title>Multiple hybrid de novo genome assembly of finger millet, an orphan allotetraploid crop.</title>
        <authorList>
            <person name="Hatakeyama M."/>
            <person name="Aluri S."/>
            <person name="Balachadran M.T."/>
            <person name="Sivarajan S.R."/>
            <person name="Patrignani A."/>
            <person name="Gruter S."/>
            <person name="Poveda L."/>
            <person name="Shimizu-Inatsugi R."/>
            <person name="Baeten J."/>
            <person name="Francoijs K.J."/>
            <person name="Nataraja K.N."/>
            <person name="Reddy Y.A.N."/>
            <person name="Phadnis S."/>
            <person name="Ravikumar R.L."/>
            <person name="Schlapbach R."/>
            <person name="Sreeman S.M."/>
            <person name="Shimizu K.K."/>
        </authorList>
    </citation>
    <scope>NUCLEOTIDE SEQUENCE</scope>
</reference>
<keyword evidence="4" id="KW-1185">Reference proteome</keyword>
<evidence type="ECO:0000313" key="3">
    <source>
        <dbReference type="EMBL" id="GJN13496.1"/>
    </source>
</evidence>
<dbReference type="Proteomes" id="UP001054889">
    <property type="component" value="Unassembled WGS sequence"/>
</dbReference>
<feature type="region of interest" description="Disordered" evidence="1">
    <location>
        <begin position="1"/>
        <end position="40"/>
    </location>
</feature>
<dbReference type="PANTHER" id="PTHR48040">
    <property type="entry name" value="PLEIOTROPIC DRUG RESISTANCE PROTEIN 1-LIKE ISOFORM X1"/>
    <property type="match status" value="1"/>
</dbReference>
<protein>
    <recommendedName>
        <fullName evidence="2">Pleiotropic ABC efflux transporter N-terminal domain-containing protein</fullName>
    </recommendedName>
</protein>
<dbReference type="InterPro" id="IPR029481">
    <property type="entry name" value="ABC_trans_N"/>
</dbReference>
<dbReference type="EMBL" id="BQKI01000071">
    <property type="protein sequence ID" value="GJN13496.1"/>
    <property type="molecule type" value="Genomic_DNA"/>
</dbReference>
<accession>A0AAV5DTF8</accession>
<feature type="region of interest" description="Disordered" evidence="1">
    <location>
        <begin position="64"/>
        <end position="86"/>
    </location>
</feature>
<organism evidence="3 4">
    <name type="scientific">Eleusine coracana subsp. coracana</name>
    <dbReference type="NCBI Taxonomy" id="191504"/>
    <lineage>
        <taxon>Eukaryota</taxon>
        <taxon>Viridiplantae</taxon>
        <taxon>Streptophyta</taxon>
        <taxon>Embryophyta</taxon>
        <taxon>Tracheophyta</taxon>
        <taxon>Spermatophyta</taxon>
        <taxon>Magnoliopsida</taxon>
        <taxon>Liliopsida</taxon>
        <taxon>Poales</taxon>
        <taxon>Poaceae</taxon>
        <taxon>PACMAD clade</taxon>
        <taxon>Chloridoideae</taxon>
        <taxon>Cynodonteae</taxon>
        <taxon>Eleusininae</taxon>
        <taxon>Eleusine</taxon>
    </lineage>
</organism>
<dbReference type="AlphaFoldDB" id="A0AAV5DTF8"/>
<comment type="caution">
    <text evidence="3">The sequence shown here is derived from an EMBL/GenBank/DDBJ whole genome shotgun (WGS) entry which is preliminary data.</text>
</comment>
<reference evidence="3" key="2">
    <citation type="submission" date="2021-12" db="EMBL/GenBank/DDBJ databases">
        <title>Resequencing data analysis of finger millet.</title>
        <authorList>
            <person name="Hatakeyama M."/>
            <person name="Aluri S."/>
            <person name="Balachadran M.T."/>
            <person name="Sivarajan S.R."/>
            <person name="Poveda L."/>
            <person name="Shimizu-Inatsugi R."/>
            <person name="Schlapbach R."/>
            <person name="Sreeman S.M."/>
            <person name="Shimizu K.K."/>
        </authorList>
    </citation>
    <scope>NUCLEOTIDE SEQUENCE</scope>
</reference>
<gene>
    <name evidence="3" type="primary">gb00206</name>
    <name evidence="3" type="ORF">PR202_gb00206</name>
</gene>
<name>A0AAV5DTF8_ELECO</name>
<evidence type="ECO:0000259" key="2">
    <source>
        <dbReference type="Pfam" id="PF14510"/>
    </source>
</evidence>
<sequence>MDTGEIHRVGSLHRDGSGSVWRRGDAAFSNSRSLSRGDDGEDDEEALRWAALEKLPTFARLQHAVLPPSDDPDGDGEGATRPRHHAAARVVDVRGLGPHERRALMERLVRVADEDNERFLRRLKDRIERVGLDLPTIEVRFEHLEAMAQVRVGSSGLPTLLNSVTNKLEDSWASWAGNPGLQARPGGKDGRAAALAECRPLIGLSLVLSQLGHVMAFFSSPHFMCLGPGGENGIMVEYFAESVGC</sequence>